<dbReference type="AlphaFoldDB" id="A0A0J8TWR3"/>
<dbReference type="PATRIC" id="fig|451644.5.peg.6775"/>
<dbReference type="InterPro" id="IPR025358">
    <property type="entry name" value="DUF4262"/>
</dbReference>
<evidence type="ECO:0000313" key="1">
    <source>
        <dbReference type="EMBL" id="KMV13871.1"/>
    </source>
</evidence>
<sequence>MERFQNAGDGSGRAGVVEDARASIAKHGWTVIGVFPTSDDEGVPFAYTVGLSAKHLPELAVYGLPLPVGQQVLNMVSRRMVDAGAGIVAGQRIEDVLVGDVDLVAVEMTRTDDLTMVRQVYGSASSAVQLCWPDLDGLFPWERGSTSGDDDQPVYGVAPSGRQVYRAMRLPVECAQELAELVADVPRGSLTMVDPQADNDLRARWGARALVGYATHLGGASLGSELETAATDMLADVRHLFDALGMDWQAALSTVDRNYRAEILGEL</sequence>
<evidence type="ECO:0000313" key="2">
    <source>
        <dbReference type="Proteomes" id="UP000037594"/>
    </source>
</evidence>
<dbReference type="EMBL" id="LFOD01000066">
    <property type="protein sequence ID" value="KMV13871.1"/>
    <property type="molecule type" value="Genomic_DNA"/>
</dbReference>
<proteinExistence type="predicted"/>
<evidence type="ECO:0008006" key="3">
    <source>
        <dbReference type="Google" id="ProtNLM"/>
    </source>
</evidence>
<comment type="caution">
    <text evidence="1">The sequence shown here is derived from an EMBL/GenBank/DDBJ whole genome shotgun (WGS) entry which is preliminary data.</text>
</comment>
<dbReference type="Pfam" id="PF14081">
    <property type="entry name" value="DUF4262"/>
    <property type="match status" value="1"/>
</dbReference>
<dbReference type="OrthoDB" id="511192at2"/>
<accession>A0A0J8TWR3</accession>
<reference evidence="1 2" key="1">
    <citation type="submission" date="2015-06" db="EMBL/GenBank/DDBJ databases">
        <title>Genome sequence of Mycobacterium conceptionense strain MLE.</title>
        <authorList>
            <person name="Greninger A.L."/>
            <person name="Cunningham G."/>
            <person name="Chiu C.Y."/>
            <person name="Miller S."/>
        </authorList>
    </citation>
    <scope>NUCLEOTIDE SEQUENCE [LARGE SCALE GENOMIC DNA]</scope>
    <source>
        <strain evidence="1 2">MLE</strain>
    </source>
</reference>
<dbReference type="Proteomes" id="UP000037594">
    <property type="component" value="Unassembled WGS sequence"/>
</dbReference>
<name>A0A0J8TWR3_9MYCO</name>
<organism evidence="1 2">
    <name type="scientific">Mycolicibacterium conceptionense</name>
    <dbReference type="NCBI Taxonomy" id="451644"/>
    <lineage>
        <taxon>Bacteria</taxon>
        <taxon>Bacillati</taxon>
        <taxon>Actinomycetota</taxon>
        <taxon>Actinomycetes</taxon>
        <taxon>Mycobacteriales</taxon>
        <taxon>Mycobacteriaceae</taxon>
        <taxon>Mycolicibacterium</taxon>
    </lineage>
</organism>
<protein>
    <recommendedName>
        <fullName evidence="3">DUF4262 domain-containing protein</fullName>
    </recommendedName>
</protein>
<gene>
    <name evidence="1" type="ORF">ACT17_32960</name>
</gene>